<feature type="compositionally biased region" description="Low complexity" evidence="1">
    <location>
        <begin position="47"/>
        <end position="57"/>
    </location>
</feature>
<organism evidence="2 3">
    <name type="scientific">Xenoophorus captivus</name>
    <dbReference type="NCBI Taxonomy" id="1517983"/>
    <lineage>
        <taxon>Eukaryota</taxon>
        <taxon>Metazoa</taxon>
        <taxon>Chordata</taxon>
        <taxon>Craniata</taxon>
        <taxon>Vertebrata</taxon>
        <taxon>Euteleostomi</taxon>
        <taxon>Actinopterygii</taxon>
        <taxon>Neopterygii</taxon>
        <taxon>Teleostei</taxon>
        <taxon>Neoteleostei</taxon>
        <taxon>Acanthomorphata</taxon>
        <taxon>Ovalentaria</taxon>
        <taxon>Atherinomorphae</taxon>
        <taxon>Cyprinodontiformes</taxon>
        <taxon>Goodeidae</taxon>
        <taxon>Xenoophorus</taxon>
    </lineage>
</organism>
<sequence length="86" mass="9371">MLEMNGLSWEKMVRITMDRAPAMVERKAGLATLDFQRVAQSAGQGDSSTLSRLLSTSPGPAQSSVGYPSVAAERKRNKKNLCFLLL</sequence>
<gene>
    <name evidence="2" type="ORF">XENOCAPTIV_001110</name>
</gene>
<proteinExistence type="predicted"/>
<keyword evidence="3" id="KW-1185">Reference proteome</keyword>
<evidence type="ECO:0000313" key="2">
    <source>
        <dbReference type="EMBL" id="MEQ2209573.1"/>
    </source>
</evidence>
<evidence type="ECO:0000256" key="1">
    <source>
        <dbReference type="SAM" id="MobiDB-lite"/>
    </source>
</evidence>
<dbReference type="EMBL" id="JAHRIN010051515">
    <property type="protein sequence ID" value="MEQ2209573.1"/>
    <property type="molecule type" value="Genomic_DNA"/>
</dbReference>
<evidence type="ECO:0000313" key="3">
    <source>
        <dbReference type="Proteomes" id="UP001434883"/>
    </source>
</evidence>
<feature type="region of interest" description="Disordered" evidence="1">
    <location>
        <begin position="42"/>
        <end position="70"/>
    </location>
</feature>
<name>A0ABV0RPW0_9TELE</name>
<reference evidence="2 3" key="1">
    <citation type="submission" date="2021-06" db="EMBL/GenBank/DDBJ databases">
        <authorList>
            <person name="Palmer J.M."/>
        </authorList>
    </citation>
    <scope>NUCLEOTIDE SEQUENCE [LARGE SCALE GENOMIC DNA]</scope>
    <source>
        <strain evidence="2 3">XC_2019</strain>
        <tissue evidence="2">Muscle</tissue>
    </source>
</reference>
<dbReference type="Proteomes" id="UP001434883">
    <property type="component" value="Unassembled WGS sequence"/>
</dbReference>
<accession>A0ABV0RPW0</accession>
<protein>
    <submittedName>
        <fullName evidence="2">Uncharacterized protein</fullName>
    </submittedName>
</protein>
<comment type="caution">
    <text evidence="2">The sequence shown here is derived from an EMBL/GenBank/DDBJ whole genome shotgun (WGS) entry which is preliminary data.</text>
</comment>